<dbReference type="InterPro" id="IPR055667">
    <property type="entry name" value="DUF7243"/>
</dbReference>
<protein>
    <submittedName>
        <fullName evidence="1">Uncharacterized protein</fullName>
    </submittedName>
</protein>
<sequence length="178" mass="18399">MTVVYPVQHIGTLTHNSDTAQNSSAITVKTGIFRFINAEAHSDHFSWGGAPDVTSDQVVHVAAGATDIFKLATPKRANIGGATAADPCVLSLTDDQRQTEISVGDYVTISGAAVSGYNFSHKEVTAVNSVTGAITIDADASALAAFTGTARAELSIKIQAVGDSTNGLTMFIDEVSIA</sequence>
<name>A0A1D7SP03_9CAUD</name>
<dbReference type="Proteomes" id="UP000224445">
    <property type="component" value="Segment"/>
</dbReference>
<dbReference type="EMBL" id="KX349308">
    <property type="protein sequence ID" value="AOO15373.1"/>
    <property type="molecule type" value="Genomic_DNA"/>
</dbReference>
<dbReference type="Pfam" id="PF23891">
    <property type="entry name" value="DUF7243"/>
    <property type="match status" value="1"/>
</dbReference>
<proteinExistence type="predicted"/>
<evidence type="ECO:0000313" key="4">
    <source>
        <dbReference type="EMBL" id="AOO19233.1"/>
    </source>
</evidence>
<dbReference type="EMBL" id="KX349311">
    <property type="protein sequence ID" value="AOO16013.1"/>
    <property type="molecule type" value="Genomic_DNA"/>
</dbReference>
<dbReference type="Proteomes" id="UP000225120">
    <property type="component" value="Segment"/>
</dbReference>
<dbReference type="EMBL" id="KX349324">
    <property type="protein sequence ID" value="AOO18806.1"/>
    <property type="molecule type" value="Genomic_DNA"/>
</dbReference>
<dbReference type="Proteomes" id="UP000224341">
    <property type="component" value="Segment"/>
</dbReference>
<accession>A0A1D7SP03</accession>
<evidence type="ECO:0000313" key="3">
    <source>
        <dbReference type="EMBL" id="AOO18806.1"/>
    </source>
</evidence>
<evidence type="ECO:0000313" key="2">
    <source>
        <dbReference type="EMBL" id="AOO16013.1"/>
    </source>
</evidence>
<dbReference type="Proteomes" id="UP000225157">
    <property type="component" value="Segment"/>
</dbReference>
<gene>
    <name evidence="1" type="ORF">Np150310_099</name>
    <name evidence="2" type="ORF">RW040310_099</name>
    <name evidence="3" type="ORF">W1120610_100</name>
    <name evidence="4" type="ORF">WH050310_099</name>
</gene>
<dbReference type="EMBL" id="KX349326">
    <property type="protein sequence ID" value="AOO19233.1"/>
    <property type="molecule type" value="Genomic_DNA"/>
</dbReference>
<evidence type="ECO:0000313" key="6">
    <source>
        <dbReference type="Proteomes" id="UP000224445"/>
    </source>
</evidence>
<reference evidence="5 6" key="1">
    <citation type="journal article" date="2016" name="Environ. Microbiol.">
        <title>Genomic diversification of marine cyanophages into stable ecotypes.</title>
        <authorList>
            <person name="Marston M.F."/>
            <person name="Martiny J.B."/>
        </authorList>
    </citation>
    <scope>NUCLEOTIDE SEQUENCE [LARGE SCALE GENOMIC DNA]</scope>
    <source>
        <strain evidence="1">Np_15_0310</strain>
        <strain evidence="2">RW_04_0310</strain>
        <strain evidence="3">W1_12_0610</strain>
        <strain evidence="4">WH_05_0310</strain>
    </source>
</reference>
<organism evidence="1 5">
    <name type="scientific">Cyanophage S-RIM12</name>
    <dbReference type="NCBI Taxonomy" id="1278402"/>
    <lineage>
        <taxon>Viruses</taxon>
        <taxon>Duplodnaviria</taxon>
        <taxon>Heunggongvirae</taxon>
        <taxon>Uroviricota</taxon>
        <taxon>Caudoviricetes</taxon>
        <taxon>Pantevenvirales</taxon>
        <taxon>Kyanoviridae</taxon>
        <taxon>Brizovirus</taxon>
        <taxon>Brizovirus syn33</taxon>
    </lineage>
</organism>
<evidence type="ECO:0000313" key="5">
    <source>
        <dbReference type="Proteomes" id="UP000224341"/>
    </source>
</evidence>
<evidence type="ECO:0000313" key="1">
    <source>
        <dbReference type="EMBL" id="AOO15373.1"/>
    </source>
</evidence>